<dbReference type="InterPro" id="IPR036397">
    <property type="entry name" value="RNaseH_sf"/>
</dbReference>
<keyword evidence="3" id="KW-1185">Reference proteome</keyword>
<evidence type="ECO:0000259" key="1">
    <source>
        <dbReference type="PROSITE" id="PS50878"/>
    </source>
</evidence>
<dbReference type="InterPro" id="IPR036691">
    <property type="entry name" value="Endo/exonu/phosph_ase_sf"/>
</dbReference>
<keyword evidence="2" id="KW-0695">RNA-directed DNA polymerase</keyword>
<dbReference type="Gene3D" id="3.30.420.10">
    <property type="entry name" value="Ribonuclease H-like superfamily/Ribonuclease H"/>
    <property type="match status" value="1"/>
</dbReference>
<dbReference type="OrthoDB" id="1932527at2759"/>
<feature type="domain" description="Reverse transcriptase" evidence="1">
    <location>
        <begin position="325"/>
        <end position="571"/>
    </location>
</feature>
<dbReference type="PROSITE" id="PS50878">
    <property type="entry name" value="RT_POL"/>
    <property type="match status" value="1"/>
</dbReference>
<reference evidence="2" key="1">
    <citation type="submission" date="2019-08" db="EMBL/GenBank/DDBJ databases">
        <authorList>
            <person name="Liu F."/>
        </authorList>
    </citation>
    <scope>NUCLEOTIDE SEQUENCE [LARGE SCALE GENOMIC DNA]</scope>
    <source>
        <strain evidence="2">PA1801</strain>
        <tissue evidence="2">Leaf</tissue>
    </source>
</reference>
<dbReference type="PANTHER" id="PTHR33116:SF86">
    <property type="entry name" value="REVERSE TRANSCRIPTASE DOMAIN-CONTAINING PROTEIN"/>
    <property type="match status" value="1"/>
</dbReference>
<dbReference type="SUPFAM" id="SSF53098">
    <property type="entry name" value="Ribonuclease H-like"/>
    <property type="match status" value="1"/>
</dbReference>
<keyword evidence="2" id="KW-0808">Transferase</keyword>
<dbReference type="CDD" id="cd01650">
    <property type="entry name" value="RT_nLTR_like"/>
    <property type="match status" value="1"/>
</dbReference>
<dbReference type="Gene3D" id="3.60.10.10">
    <property type="entry name" value="Endonuclease/exonuclease/phosphatase"/>
    <property type="match status" value="1"/>
</dbReference>
<dbReference type="CDD" id="cd06222">
    <property type="entry name" value="RNase_H_like"/>
    <property type="match status" value="1"/>
</dbReference>
<dbReference type="Proteomes" id="UP000325315">
    <property type="component" value="Unassembled WGS sequence"/>
</dbReference>
<accession>A0A5B6X5W9</accession>
<name>A0A5B6X5W9_9ROSI</name>
<proteinExistence type="predicted"/>
<dbReference type="EMBL" id="SMMG02000001">
    <property type="protein sequence ID" value="KAA3488532.1"/>
    <property type="molecule type" value="Genomic_DNA"/>
</dbReference>
<dbReference type="GO" id="GO:0004523">
    <property type="term" value="F:RNA-DNA hybrid ribonuclease activity"/>
    <property type="evidence" value="ECO:0007669"/>
    <property type="project" value="InterPro"/>
</dbReference>
<dbReference type="PANTHER" id="PTHR33116">
    <property type="entry name" value="REVERSE TRANSCRIPTASE ZINC-BINDING DOMAIN-CONTAINING PROTEIN-RELATED-RELATED"/>
    <property type="match status" value="1"/>
</dbReference>
<dbReference type="InterPro" id="IPR012337">
    <property type="entry name" value="RNaseH-like_sf"/>
</dbReference>
<protein>
    <submittedName>
        <fullName evidence="2">Non-ltr retroelement reverse transcriptase</fullName>
    </submittedName>
</protein>
<organism evidence="2 3">
    <name type="scientific">Gossypium australe</name>
    <dbReference type="NCBI Taxonomy" id="47621"/>
    <lineage>
        <taxon>Eukaryota</taxon>
        <taxon>Viridiplantae</taxon>
        <taxon>Streptophyta</taxon>
        <taxon>Embryophyta</taxon>
        <taxon>Tracheophyta</taxon>
        <taxon>Spermatophyta</taxon>
        <taxon>Magnoliopsida</taxon>
        <taxon>eudicotyledons</taxon>
        <taxon>Gunneridae</taxon>
        <taxon>Pentapetalae</taxon>
        <taxon>rosids</taxon>
        <taxon>malvids</taxon>
        <taxon>Malvales</taxon>
        <taxon>Malvaceae</taxon>
        <taxon>Malvoideae</taxon>
        <taxon>Gossypium</taxon>
    </lineage>
</organism>
<dbReference type="AlphaFoldDB" id="A0A5B6X5W9"/>
<gene>
    <name evidence="2" type="ORF">EPI10_032277</name>
</gene>
<keyword evidence="2" id="KW-0548">Nucleotidyltransferase</keyword>
<dbReference type="Pfam" id="PF13966">
    <property type="entry name" value="zf-RVT"/>
    <property type="match status" value="1"/>
</dbReference>
<dbReference type="SUPFAM" id="SSF56672">
    <property type="entry name" value="DNA/RNA polymerases"/>
    <property type="match status" value="1"/>
</dbReference>
<dbReference type="InterPro" id="IPR000477">
    <property type="entry name" value="RT_dom"/>
</dbReference>
<evidence type="ECO:0000313" key="3">
    <source>
        <dbReference type="Proteomes" id="UP000325315"/>
    </source>
</evidence>
<dbReference type="GO" id="GO:0003964">
    <property type="term" value="F:RNA-directed DNA polymerase activity"/>
    <property type="evidence" value="ECO:0007669"/>
    <property type="project" value="UniProtKB-KW"/>
</dbReference>
<dbReference type="SUPFAM" id="SSF56219">
    <property type="entry name" value="DNase I-like"/>
    <property type="match status" value="1"/>
</dbReference>
<dbReference type="Pfam" id="PF13456">
    <property type="entry name" value="RVT_3"/>
    <property type="match status" value="1"/>
</dbReference>
<sequence length="1108" mass="126270">MVFLMETKLSQKSMEKVRRSCGFINDIDIDAEGSRGGLSLAWKSDFGITLRSFSKWHIDVLVNEDVVQKEWRFTGFYGSLYLNDSNLTWTTQTIRGLPRGQKRMDAFRETLEECKLMDIGYSGVWFTWEKGNLPETNIRERLDRGVANEEWLLLFPMVKVQHLPYSTSDHCPIFINTDTLDISIGHRRQKKGLKERLTKELEILVGQERDEETLAKIIDTKIHLNMEIDKDKIYWEQRARANWLQLDLFASKGIGSEQRALEGIQKSITQEINEVLLSSFKEEDVWSAVKGIGPMKALGWDGFPALFFQKYWHIVGKEVGEFCLRILNENERVDSINVTEIVLIPKIPNPSSLVNFRPISLCSVIYKIVAKAVANRLQNVIGKKGYMAVKLDMSKAYDRVEWDFVKKMMIQMGFAREWVGLIMRCISSVSYAVNINGNRGRIFQTTRGLKQGDPLSPFLFIICSEGLSSLMRSAKKDGLVKGAKASRRGPEISHLLFADDCMMFGEATKQGAKNMKDILKEYESCSGQCVNFNKSTIFYSSNTTVEAKEVVSSLLGVRSSSSPEKYLGLPNVVGKRKKEAFQSILDKITLRIESWSTSSKEEGGLGFRSMAQFNIALLAKQGWRLMVFPNSLVARVFKAKYFPEGDFRFSRLGRTSSFVWRSIWASKDALESGLFWKVGTGENISVFDDAWIPNYDNVRLTVGVGNSHFVKVVELIKSNEREWNRDLICNTFPKDEAELILRIPLAMAPHENLLAWRGKLSGEFSVRSSYKPLQDFDPTAYALHNNYGGFYNKLWRIDIPTKIKIFIWKISWNFLATRVNLALRKITFSRLCPRCAAGEESMNHLFRDCPVSVAIWSDLSNSISITNPQTEFIQWLTMGMATLSLNKCRFLCVTLWAIWGDRNSRIHEKTNRSSQEIAGFFHRYIKELEGIRTINQNSSKRAVEWKTPSEQILKINFDASFEERSKESASGVVVRDCDGSVLLTSTDLHTGVDSSFVAEALACRRATQTALEMNSQEVIIEGDSLSIIKKCNNRVLDKSQVSSYIHDIQGMKDGDKTVRFEFVQRSANKLAHILATETLKRKEKIYLVGGVPWFAEPQAIEDFAREPD</sequence>
<dbReference type="InterPro" id="IPR043502">
    <property type="entry name" value="DNA/RNA_pol_sf"/>
</dbReference>
<dbReference type="InterPro" id="IPR026960">
    <property type="entry name" value="RVT-Znf"/>
</dbReference>
<dbReference type="GO" id="GO:0003676">
    <property type="term" value="F:nucleic acid binding"/>
    <property type="evidence" value="ECO:0007669"/>
    <property type="project" value="InterPro"/>
</dbReference>
<dbReference type="InterPro" id="IPR044730">
    <property type="entry name" value="RNase_H-like_dom_plant"/>
</dbReference>
<comment type="caution">
    <text evidence="2">The sequence shown here is derived from an EMBL/GenBank/DDBJ whole genome shotgun (WGS) entry which is preliminary data.</text>
</comment>
<dbReference type="InterPro" id="IPR002156">
    <property type="entry name" value="RNaseH_domain"/>
</dbReference>
<evidence type="ECO:0000313" key="2">
    <source>
        <dbReference type="EMBL" id="KAA3488532.1"/>
    </source>
</evidence>
<dbReference type="Pfam" id="PF00078">
    <property type="entry name" value="RVT_1"/>
    <property type="match status" value="1"/>
</dbReference>